<accession>U3AUF5</accession>
<organism evidence="1 2">
    <name type="scientific">Vibrio azureus NBRC 104587</name>
    <dbReference type="NCBI Taxonomy" id="1219077"/>
    <lineage>
        <taxon>Bacteria</taxon>
        <taxon>Pseudomonadati</taxon>
        <taxon>Pseudomonadota</taxon>
        <taxon>Gammaproteobacteria</taxon>
        <taxon>Vibrionales</taxon>
        <taxon>Vibrionaceae</taxon>
        <taxon>Vibrio</taxon>
    </lineage>
</organism>
<evidence type="ECO:0000313" key="2">
    <source>
        <dbReference type="Proteomes" id="UP000016567"/>
    </source>
</evidence>
<proteinExistence type="predicted"/>
<reference evidence="1 2" key="1">
    <citation type="submission" date="2013-09" db="EMBL/GenBank/DDBJ databases">
        <title>Whole genome shotgun sequence of Vibrio azureus NBRC 104587.</title>
        <authorList>
            <person name="Isaki S."/>
            <person name="Hosoyama A."/>
            <person name="Numata M."/>
            <person name="Hashimoto M."/>
            <person name="Hosoyama Y."/>
            <person name="Tsuchikane K."/>
            <person name="Noguchi M."/>
            <person name="Hirakata S."/>
            <person name="Ichikawa N."/>
            <person name="Ohji S."/>
            <person name="Yamazoe A."/>
            <person name="Fujita N."/>
        </authorList>
    </citation>
    <scope>NUCLEOTIDE SEQUENCE [LARGE SCALE GENOMIC DNA]</scope>
    <source>
        <strain evidence="1 2">NBRC 104587</strain>
    </source>
</reference>
<dbReference type="RefSeq" id="WP_021711119.1">
    <property type="nucleotide sequence ID" value="NZ_BAOB01000101.1"/>
</dbReference>
<evidence type="ECO:0000313" key="1">
    <source>
        <dbReference type="EMBL" id="GAD77380.1"/>
    </source>
</evidence>
<keyword evidence="2" id="KW-1185">Reference proteome</keyword>
<gene>
    <name evidence="1" type="ORF">VAZ01S_073_00130</name>
</gene>
<sequence>MENKKREIQQTSIDIGLTAIDAIPYVGGVITRTIDRKMSRFEIARIEQLTLGISKRVDDLEVKISQVHKNHDFNEFIFDLSAQVRLANGHNLINAYSGIAAHAIETQHIQDCIFAQKVLSGFTEHHLHVLSFMSTNSYDNAEAIKVTNEKNEKTLCLAYVETPIFSFTEDEPKMSVSDGNYEGNVQVIDATVIPYPKPILVKIANDLKTMGLASCPAYHQFINDPNSNLYLTLTDIGKWFLEISDYES</sequence>
<protein>
    <submittedName>
        <fullName evidence="1">Uncharacterized protein</fullName>
    </submittedName>
</protein>
<dbReference type="EMBL" id="BATL01000073">
    <property type="protein sequence ID" value="GAD77380.1"/>
    <property type="molecule type" value="Genomic_DNA"/>
</dbReference>
<dbReference type="Proteomes" id="UP000016567">
    <property type="component" value="Unassembled WGS sequence"/>
</dbReference>
<comment type="caution">
    <text evidence="1">The sequence shown here is derived from an EMBL/GenBank/DDBJ whole genome shotgun (WGS) entry which is preliminary data.</text>
</comment>
<name>U3AUF5_9VIBR</name>
<dbReference type="AlphaFoldDB" id="U3AUF5"/>